<dbReference type="PROSITE" id="PS51819">
    <property type="entry name" value="VOC"/>
    <property type="match status" value="1"/>
</dbReference>
<evidence type="ECO:0000313" key="2">
    <source>
        <dbReference type="EMBL" id="BDP41364.1"/>
    </source>
</evidence>
<protein>
    <recommendedName>
        <fullName evidence="1">VOC domain-containing protein</fullName>
    </recommendedName>
</protein>
<dbReference type="RefSeq" id="WP_264777135.1">
    <property type="nucleotide sequence ID" value="NZ_AP026560.1"/>
</dbReference>
<dbReference type="InterPro" id="IPR037523">
    <property type="entry name" value="VOC_core"/>
</dbReference>
<evidence type="ECO:0000313" key="3">
    <source>
        <dbReference type="Proteomes" id="UP001064971"/>
    </source>
</evidence>
<dbReference type="Pfam" id="PF00903">
    <property type="entry name" value="Glyoxalase"/>
    <property type="match status" value="1"/>
</dbReference>
<dbReference type="InterPro" id="IPR029068">
    <property type="entry name" value="Glyas_Bleomycin-R_OHBP_Dase"/>
</dbReference>
<dbReference type="Proteomes" id="UP001064971">
    <property type="component" value="Chromosome"/>
</dbReference>
<gene>
    <name evidence="2" type="ORF">DAETH_13330</name>
</gene>
<keyword evidence="3" id="KW-1185">Reference proteome</keyword>
<dbReference type="InterPro" id="IPR004360">
    <property type="entry name" value="Glyas_Fos-R_dOase_dom"/>
</dbReference>
<reference evidence="2" key="1">
    <citation type="submission" date="2022-07" db="EMBL/GenBank/DDBJ databases">
        <title>Complete Genome Sequence of the Radioresistant Bacterium Deinococcus aetherius ST0316, Isolated from the Air Dust collected in Lower Stratosphere above Japan.</title>
        <authorList>
            <person name="Satoh K."/>
            <person name="Hagiwara K."/>
            <person name="Katsumata K."/>
            <person name="Kubo A."/>
            <person name="Yokobori S."/>
            <person name="Yamagishi A."/>
            <person name="Oono Y."/>
            <person name="Narumi I."/>
        </authorList>
    </citation>
    <scope>NUCLEOTIDE SEQUENCE</scope>
    <source>
        <strain evidence="2">ST0316</strain>
    </source>
</reference>
<feature type="domain" description="VOC" evidence="1">
    <location>
        <begin position="12"/>
        <end position="117"/>
    </location>
</feature>
<name>A0ABM8AC53_9DEIO</name>
<sequence length="139" mass="14978">MDLPRPGPLFHKVDCLQIPVPDLEAGLTFYRDCLGHELLWRTATAAGLRMPETDAELVLRTERPELEVNLLVSSADAATEAVVQAGGSVVEPPFDVQVGRCAVLLDPWGNRLVLLDLSRGLLITDERGNVVGRGAGEAP</sequence>
<evidence type="ECO:0000259" key="1">
    <source>
        <dbReference type="PROSITE" id="PS51819"/>
    </source>
</evidence>
<accession>A0ABM8AC53</accession>
<dbReference type="Gene3D" id="3.10.180.10">
    <property type="entry name" value="2,3-Dihydroxybiphenyl 1,2-Dioxygenase, domain 1"/>
    <property type="match status" value="1"/>
</dbReference>
<proteinExistence type="predicted"/>
<dbReference type="EMBL" id="AP026560">
    <property type="protein sequence ID" value="BDP41364.1"/>
    <property type="molecule type" value="Genomic_DNA"/>
</dbReference>
<organism evidence="2 3">
    <name type="scientific">Deinococcus aetherius</name>
    <dbReference type="NCBI Taxonomy" id="200252"/>
    <lineage>
        <taxon>Bacteria</taxon>
        <taxon>Thermotogati</taxon>
        <taxon>Deinococcota</taxon>
        <taxon>Deinococci</taxon>
        <taxon>Deinococcales</taxon>
        <taxon>Deinococcaceae</taxon>
        <taxon>Deinococcus</taxon>
    </lineage>
</organism>
<dbReference type="SUPFAM" id="SSF54593">
    <property type="entry name" value="Glyoxalase/Bleomycin resistance protein/Dihydroxybiphenyl dioxygenase"/>
    <property type="match status" value="1"/>
</dbReference>